<proteinExistence type="inferred from homology"/>
<comment type="similarity">
    <text evidence="1 3">Belongs to the DapA family.</text>
</comment>
<dbReference type="InterPro" id="IPR002220">
    <property type="entry name" value="DapA-like"/>
</dbReference>
<protein>
    <submittedName>
        <fullName evidence="4">Dihydrodipicolinate synthase family protein</fullName>
    </submittedName>
</protein>
<sequence length="306" mass="32463">MTSDVVLRRGLVVAALTPFVRDTVRVDKGRFAAQLQALGREKPVAVTVGAVESQEFQVLTRAARLGLVDAAREELPAGVPVISGVSSASIRESIALAGEIAKRGATVAAAVASPKPWGAAPTAEEAYRWFATLADASPIPVLLYNNPRLGVDLSVDTMARICSHPNVAAIKETSRDEAKLLGLVNRIQGHAHVYTNMELLFSTLALGGSGAMLPTSGLPLAARLVEAFEAGDPAEAARLALFFAEFPSRWTNLGFLPAVKAAAGLMGLELGPPVHPWSGLSEEQLAEMREFLAKWELLDYYAEAAK</sequence>
<dbReference type="Gene3D" id="3.20.20.70">
    <property type="entry name" value="Aldolase class I"/>
    <property type="match status" value="1"/>
</dbReference>
<dbReference type="PANTHER" id="PTHR12128">
    <property type="entry name" value="DIHYDRODIPICOLINATE SYNTHASE"/>
    <property type="match status" value="1"/>
</dbReference>
<keyword evidence="5" id="KW-1185">Reference proteome</keyword>
<dbReference type="PIRSF" id="PIRSF001365">
    <property type="entry name" value="DHDPS"/>
    <property type="match status" value="1"/>
</dbReference>
<dbReference type="InterPro" id="IPR013785">
    <property type="entry name" value="Aldolase_TIM"/>
</dbReference>
<evidence type="ECO:0000256" key="3">
    <source>
        <dbReference type="PIRNR" id="PIRNR001365"/>
    </source>
</evidence>
<evidence type="ECO:0000313" key="4">
    <source>
        <dbReference type="EMBL" id="GAA1847390.1"/>
    </source>
</evidence>
<dbReference type="SMART" id="SM01130">
    <property type="entry name" value="DHDPS"/>
    <property type="match status" value="1"/>
</dbReference>
<organism evidence="4 5">
    <name type="scientific">Pseudonocardia ailaonensis</name>
    <dbReference type="NCBI Taxonomy" id="367279"/>
    <lineage>
        <taxon>Bacteria</taxon>
        <taxon>Bacillati</taxon>
        <taxon>Actinomycetota</taxon>
        <taxon>Actinomycetes</taxon>
        <taxon>Pseudonocardiales</taxon>
        <taxon>Pseudonocardiaceae</taxon>
        <taxon>Pseudonocardia</taxon>
    </lineage>
</organism>
<dbReference type="PANTHER" id="PTHR12128:SF66">
    <property type="entry name" value="4-HYDROXY-2-OXOGLUTARATE ALDOLASE, MITOCHONDRIAL"/>
    <property type="match status" value="1"/>
</dbReference>
<evidence type="ECO:0000256" key="2">
    <source>
        <dbReference type="ARBA" id="ARBA00023239"/>
    </source>
</evidence>
<evidence type="ECO:0000313" key="5">
    <source>
        <dbReference type="Proteomes" id="UP001500449"/>
    </source>
</evidence>
<dbReference type="CDD" id="cd00408">
    <property type="entry name" value="DHDPS-like"/>
    <property type="match status" value="1"/>
</dbReference>
<dbReference type="EMBL" id="BAAAQK010000006">
    <property type="protein sequence ID" value="GAA1847390.1"/>
    <property type="molecule type" value="Genomic_DNA"/>
</dbReference>
<dbReference type="RefSeq" id="WP_344416561.1">
    <property type="nucleotide sequence ID" value="NZ_BAAAQK010000006.1"/>
</dbReference>
<dbReference type="Pfam" id="PF00701">
    <property type="entry name" value="DHDPS"/>
    <property type="match status" value="1"/>
</dbReference>
<reference evidence="4 5" key="1">
    <citation type="journal article" date="2019" name="Int. J. Syst. Evol. Microbiol.">
        <title>The Global Catalogue of Microorganisms (GCM) 10K type strain sequencing project: providing services to taxonomists for standard genome sequencing and annotation.</title>
        <authorList>
            <consortium name="The Broad Institute Genomics Platform"/>
            <consortium name="The Broad Institute Genome Sequencing Center for Infectious Disease"/>
            <person name="Wu L."/>
            <person name="Ma J."/>
        </authorList>
    </citation>
    <scope>NUCLEOTIDE SEQUENCE [LARGE SCALE GENOMIC DNA]</scope>
    <source>
        <strain evidence="4 5">JCM 16009</strain>
    </source>
</reference>
<name>A0ABN2N0R5_9PSEU</name>
<gene>
    <name evidence="4" type="ORF">GCM10009836_28780</name>
</gene>
<comment type="caution">
    <text evidence="4">The sequence shown here is derived from an EMBL/GenBank/DDBJ whole genome shotgun (WGS) entry which is preliminary data.</text>
</comment>
<evidence type="ECO:0000256" key="1">
    <source>
        <dbReference type="ARBA" id="ARBA00007592"/>
    </source>
</evidence>
<dbReference type="Proteomes" id="UP001500449">
    <property type="component" value="Unassembled WGS sequence"/>
</dbReference>
<keyword evidence="2 3" id="KW-0456">Lyase</keyword>
<dbReference type="SUPFAM" id="SSF51569">
    <property type="entry name" value="Aldolase"/>
    <property type="match status" value="1"/>
</dbReference>
<accession>A0ABN2N0R5</accession>